<sequence length="471" mass="51676">MYRTSDPRFRRRLNELGASVENVTEQAQSSLYIFGQRYISPCLDSVTSCLTTCVDASCPSLNLRQRDRIRRQRGGRGRGRSRGRAELSFDFYDDWDDLQDEGEGDGLLGWSDEFDRLLAGSGAGTAGYGAVSQQPSQRQGGMIYTKGRRKSAAQIEPDPTVIPRSASKGFFGRMFGGKALRYTPSSADLQEHPGQRRDKRRDLTEGEALLEEEEGLVRSKKHGRKRSGTAGTAGSGTTTDSYSSRGDIFPSDEEDAIPLDDEFAMVLERRNTNPYSGGETESSSGHTRRGKRPSAGSRTSTRRTMSERSGRSSTGGGRQGRSRTGSELQSPVEERRPEMQEESEGLPAAATPTLNELKEEESRLAEEEEAEVERKRGEAARLAAERGLREEEEEEGGVRVGVGEESRSKEDTATPEASASVEEPSQLPTPLPTDDEDDPATLPQHTNTEAVAASPANEVEGKQQQQQQDEQ</sequence>
<feature type="compositionally biased region" description="Low complexity" evidence="1">
    <location>
        <begin position="293"/>
        <end position="303"/>
    </location>
</feature>
<accession>A0AAE0WTM9</accession>
<feature type="compositionally biased region" description="Basic and acidic residues" evidence="1">
    <location>
        <begin position="372"/>
        <end position="389"/>
    </location>
</feature>
<reference evidence="2" key="1">
    <citation type="submission" date="2023-07" db="EMBL/GenBank/DDBJ databases">
        <title>Black Yeasts Isolated from many extreme environments.</title>
        <authorList>
            <person name="Coleine C."/>
            <person name="Stajich J.E."/>
            <person name="Selbmann L."/>
        </authorList>
    </citation>
    <scope>NUCLEOTIDE SEQUENCE</scope>
    <source>
        <strain evidence="2">CCFEE 5485</strain>
    </source>
</reference>
<proteinExistence type="predicted"/>
<organism evidence="2 3">
    <name type="scientific">Recurvomyces mirabilis</name>
    <dbReference type="NCBI Taxonomy" id="574656"/>
    <lineage>
        <taxon>Eukaryota</taxon>
        <taxon>Fungi</taxon>
        <taxon>Dikarya</taxon>
        <taxon>Ascomycota</taxon>
        <taxon>Pezizomycotina</taxon>
        <taxon>Dothideomycetes</taxon>
        <taxon>Dothideomycetidae</taxon>
        <taxon>Mycosphaerellales</taxon>
        <taxon>Teratosphaeriaceae</taxon>
        <taxon>Recurvomyces</taxon>
    </lineage>
</organism>
<gene>
    <name evidence="2" type="ORF">LTR78_002552</name>
</gene>
<feature type="compositionally biased region" description="Low complexity" evidence="1">
    <location>
        <begin position="228"/>
        <end position="247"/>
    </location>
</feature>
<protein>
    <submittedName>
        <fullName evidence="2">Uncharacterized protein</fullName>
    </submittedName>
</protein>
<comment type="caution">
    <text evidence="2">The sequence shown here is derived from an EMBL/GenBank/DDBJ whole genome shotgun (WGS) entry which is preliminary data.</text>
</comment>
<feature type="compositionally biased region" description="Basic and acidic residues" evidence="1">
    <location>
        <begin position="189"/>
        <end position="204"/>
    </location>
</feature>
<evidence type="ECO:0000313" key="2">
    <source>
        <dbReference type="EMBL" id="KAK3677702.1"/>
    </source>
</evidence>
<dbReference type="EMBL" id="JAUTXT010000006">
    <property type="protein sequence ID" value="KAK3677702.1"/>
    <property type="molecule type" value="Genomic_DNA"/>
</dbReference>
<dbReference type="AlphaFoldDB" id="A0AAE0WTM9"/>
<feature type="compositionally biased region" description="Low complexity" evidence="1">
    <location>
        <begin position="276"/>
        <end position="285"/>
    </location>
</feature>
<feature type="region of interest" description="Disordered" evidence="1">
    <location>
        <begin position="182"/>
        <end position="471"/>
    </location>
</feature>
<feature type="compositionally biased region" description="Basic and acidic residues" evidence="1">
    <location>
        <begin position="402"/>
        <end position="412"/>
    </location>
</feature>
<feature type="compositionally biased region" description="Basic and acidic residues" evidence="1">
    <location>
        <begin position="356"/>
        <end position="365"/>
    </location>
</feature>
<name>A0AAE0WTM9_9PEZI</name>
<keyword evidence="3" id="KW-1185">Reference proteome</keyword>
<feature type="compositionally biased region" description="Acidic residues" evidence="1">
    <location>
        <begin position="250"/>
        <end position="263"/>
    </location>
</feature>
<evidence type="ECO:0000256" key="1">
    <source>
        <dbReference type="SAM" id="MobiDB-lite"/>
    </source>
</evidence>
<evidence type="ECO:0000313" key="3">
    <source>
        <dbReference type="Proteomes" id="UP001274830"/>
    </source>
</evidence>
<dbReference type="Proteomes" id="UP001274830">
    <property type="component" value="Unassembled WGS sequence"/>
</dbReference>
<feature type="region of interest" description="Disordered" evidence="1">
    <location>
        <begin position="127"/>
        <end position="168"/>
    </location>
</feature>
<feature type="compositionally biased region" description="Basic residues" evidence="1">
    <location>
        <begin position="218"/>
        <end position="227"/>
    </location>
</feature>